<dbReference type="InterPro" id="IPR029058">
    <property type="entry name" value="AB_hydrolase_fold"/>
</dbReference>
<dbReference type="PRINTS" id="PR00412">
    <property type="entry name" value="EPOXHYDRLASE"/>
</dbReference>
<dbReference type="OrthoDB" id="8444301at2"/>
<dbReference type="GO" id="GO:0016020">
    <property type="term" value="C:membrane"/>
    <property type="evidence" value="ECO:0007669"/>
    <property type="project" value="TreeGrafter"/>
</dbReference>
<evidence type="ECO:0000313" key="3">
    <source>
        <dbReference type="Proteomes" id="UP000279275"/>
    </source>
</evidence>
<name>A0A3M2KQ85_9NOCA</name>
<gene>
    <name evidence="2" type="ORF">EBN03_32760</name>
</gene>
<comment type="caution">
    <text evidence="2">The sequence shown here is derived from an EMBL/GenBank/DDBJ whole genome shotgun (WGS) entry which is preliminary data.</text>
</comment>
<feature type="domain" description="AB hydrolase-1" evidence="1">
    <location>
        <begin position="17"/>
        <end position="215"/>
    </location>
</feature>
<dbReference type="AlphaFoldDB" id="A0A3M2KQ85"/>
<dbReference type="Gene3D" id="3.40.50.1820">
    <property type="entry name" value="alpha/beta hydrolase"/>
    <property type="match status" value="1"/>
</dbReference>
<protein>
    <submittedName>
        <fullName evidence="2">Alpha/beta fold hydrolase</fullName>
    </submittedName>
</protein>
<dbReference type="GO" id="GO:0016787">
    <property type="term" value="F:hydrolase activity"/>
    <property type="evidence" value="ECO:0007669"/>
    <property type="project" value="UniProtKB-KW"/>
</dbReference>
<dbReference type="PANTHER" id="PTHR43798:SF33">
    <property type="entry name" value="HYDROLASE, PUTATIVE (AFU_ORTHOLOGUE AFUA_2G14860)-RELATED"/>
    <property type="match status" value="1"/>
</dbReference>
<dbReference type="Proteomes" id="UP000279275">
    <property type="component" value="Unassembled WGS sequence"/>
</dbReference>
<organism evidence="2 3">
    <name type="scientific">Nocardia stercoris</name>
    <dbReference type="NCBI Taxonomy" id="2483361"/>
    <lineage>
        <taxon>Bacteria</taxon>
        <taxon>Bacillati</taxon>
        <taxon>Actinomycetota</taxon>
        <taxon>Actinomycetes</taxon>
        <taxon>Mycobacteriales</taxon>
        <taxon>Nocardiaceae</taxon>
        <taxon>Nocardia</taxon>
    </lineage>
</organism>
<dbReference type="Pfam" id="PF12697">
    <property type="entry name" value="Abhydrolase_6"/>
    <property type="match status" value="1"/>
</dbReference>
<proteinExistence type="predicted"/>
<keyword evidence="3" id="KW-1185">Reference proteome</keyword>
<sequence length="228" mass="24702">MTDLHIREWGTGDRIAVLIHGLTTDSTSWWQLGPALAERGYRVLAPDLPGHGQSPGQGGYSIEAMTHALTEALPYGPELAIGHSLGGLLLAKVVNNVKPDRAVYVDPAWGPGHPTVADMFRAQKRWTLEQVQAATPRWAAEAQIGKLESLSRWDTGTLAIMDGFPGFQPTEPAVPSLVLLADPSQVVSPEKTVLLPELGYTVRTVPDTGHVIHNDDFPGFLTQLHDQI</sequence>
<accession>A0A3M2KQ85</accession>
<evidence type="ECO:0000313" key="2">
    <source>
        <dbReference type="EMBL" id="RMI27817.1"/>
    </source>
</evidence>
<dbReference type="PANTHER" id="PTHR43798">
    <property type="entry name" value="MONOACYLGLYCEROL LIPASE"/>
    <property type="match status" value="1"/>
</dbReference>
<keyword evidence="2" id="KW-0378">Hydrolase</keyword>
<dbReference type="InterPro" id="IPR000639">
    <property type="entry name" value="Epox_hydrolase-like"/>
</dbReference>
<dbReference type="EMBL" id="RFFH01000030">
    <property type="protein sequence ID" value="RMI27817.1"/>
    <property type="molecule type" value="Genomic_DNA"/>
</dbReference>
<dbReference type="RefSeq" id="WP_122192052.1">
    <property type="nucleotide sequence ID" value="NZ_RFFH01000030.1"/>
</dbReference>
<evidence type="ECO:0000259" key="1">
    <source>
        <dbReference type="Pfam" id="PF12697"/>
    </source>
</evidence>
<dbReference type="SUPFAM" id="SSF53474">
    <property type="entry name" value="alpha/beta-Hydrolases"/>
    <property type="match status" value="1"/>
</dbReference>
<reference evidence="2 3" key="1">
    <citation type="submission" date="2018-10" db="EMBL/GenBank/DDBJ databases">
        <title>Isolation from cow dung.</title>
        <authorList>
            <person name="Ling L."/>
        </authorList>
    </citation>
    <scope>NUCLEOTIDE SEQUENCE [LARGE SCALE GENOMIC DNA]</scope>
    <source>
        <strain evidence="2 3">NEAU-LL90</strain>
    </source>
</reference>
<dbReference type="InterPro" id="IPR000073">
    <property type="entry name" value="AB_hydrolase_1"/>
</dbReference>
<dbReference type="InterPro" id="IPR050266">
    <property type="entry name" value="AB_hydrolase_sf"/>
</dbReference>